<reference evidence="2 3" key="1">
    <citation type="journal article" date="2014" name="Genome Announc.">
        <title>Draft Genome Sequence of the Haloacid-Degrading Burkholderia caribensis Strain MBA4.</title>
        <authorList>
            <person name="Pan Y."/>
            <person name="Kong K.F."/>
            <person name="Tsang J.S."/>
        </authorList>
    </citation>
    <scope>NUCLEOTIDE SEQUENCE [LARGE SCALE GENOMIC DNA]</scope>
    <source>
        <strain evidence="2 3">MBA4</strain>
    </source>
</reference>
<feature type="domain" description="HD-GYP" evidence="1">
    <location>
        <begin position="1"/>
        <end position="198"/>
    </location>
</feature>
<dbReference type="CDD" id="cd00077">
    <property type="entry name" value="HDc"/>
    <property type="match status" value="1"/>
</dbReference>
<dbReference type="Pfam" id="PF13487">
    <property type="entry name" value="HD_5"/>
    <property type="match status" value="1"/>
</dbReference>
<dbReference type="GO" id="GO:0008081">
    <property type="term" value="F:phosphoric diester hydrolase activity"/>
    <property type="evidence" value="ECO:0007669"/>
    <property type="project" value="UniProtKB-ARBA"/>
</dbReference>
<evidence type="ECO:0000313" key="3">
    <source>
        <dbReference type="Proteomes" id="UP000019146"/>
    </source>
</evidence>
<dbReference type="InterPro" id="IPR052020">
    <property type="entry name" value="Cyclic_di-GMP/3'3'-cGAMP_PDE"/>
</dbReference>
<evidence type="ECO:0000313" key="2">
    <source>
        <dbReference type="EMBL" id="ALL68960.1"/>
    </source>
</evidence>
<dbReference type="SMART" id="SM00471">
    <property type="entry name" value="HDc"/>
    <property type="match status" value="1"/>
</dbReference>
<sequence length="239" mass="25773">MEQSAIITLASLALAGCKRYSGASGHLVRTAYMSTCLAALLGLDSREQERIRLVTPVHDIGKLAVSDDVLLKPGLLDTSERRVMERHSTIGAEILSGSADELLQFAGMIARHHHERFDGSGYPDRLASSDIPIAARIVSVADAFDAMTEQRCYRPGMSDHDASSIIVASSGSMFDPDVVAAFERHAGVVDDAREFANDLLAMGDDIDMIEKIYGRRSRECVDRPVVVRAAGRSAILSAG</sequence>
<gene>
    <name evidence="2" type="ORF">K788_0000041</name>
</gene>
<dbReference type="PANTHER" id="PTHR45228">
    <property type="entry name" value="CYCLIC DI-GMP PHOSPHODIESTERASE TM_0186-RELATED"/>
    <property type="match status" value="1"/>
</dbReference>
<proteinExistence type="predicted"/>
<dbReference type="KEGG" id="bcai:K788_0000041"/>
<dbReference type="InterPro" id="IPR037522">
    <property type="entry name" value="HD_GYP_dom"/>
</dbReference>
<dbReference type="EMBL" id="CP012747">
    <property type="protein sequence ID" value="ALL68960.1"/>
    <property type="molecule type" value="Genomic_DNA"/>
</dbReference>
<accession>A0A0P0RJT5</accession>
<dbReference type="Proteomes" id="UP000019146">
    <property type="component" value="Chromosome 2"/>
</dbReference>
<dbReference type="Gene3D" id="1.10.3210.10">
    <property type="entry name" value="Hypothetical protein af1432"/>
    <property type="match status" value="1"/>
</dbReference>
<organism evidence="2 3">
    <name type="scientific">Paraburkholderia caribensis MBA4</name>
    <dbReference type="NCBI Taxonomy" id="1323664"/>
    <lineage>
        <taxon>Bacteria</taxon>
        <taxon>Pseudomonadati</taxon>
        <taxon>Pseudomonadota</taxon>
        <taxon>Betaproteobacteria</taxon>
        <taxon>Burkholderiales</taxon>
        <taxon>Burkholderiaceae</taxon>
        <taxon>Paraburkholderia</taxon>
    </lineage>
</organism>
<dbReference type="AlphaFoldDB" id="A0A0P0RJT5"/>
<dbReference type="PROSITE" id="PS51832">
    <property type="entry name" value="HD_GYP"/>
    <property type="match status" value="1"/>
</dbReference>
<dbReference type="RefSeq" id="WP_035997138.1">
    <property type="nucleotide sequence ID" value="NZ_CP012747.1"/>
</dbReference>
<evidence type="ECO:0000259" key="1">
    <source>
        <dbReference type="PROSITE" id="PS51832"/>
    </source>
</evidence>
<dbReference type="InterPro" id="IPR003607">
    <property type="entry name" value="HD/PDEase_dom"/>
</dbReference>
<dbReference type="PANTHER" id="PTHR45228:SF1">
    <property type="entry name" value="CYCLIC DI-GMP PHOSPHODIESTERASE TM_0186"/>
    <property type="match status" value="1"/>
</dbReference>
<dbReference type="GeneID" id="69972591"/>
<dbReference type="SUPFAM" id="SSF109604">
    <property type="entry name" value="HD-domain/PDEase-like"/>
    <property type="match status" value="1"/>
</dbReference>
<name>A0A0P0RJT5_9BURK</name>
<protein>
    <submittedName>
        <fullName evidence="2">Response regulator</fullName>
    </submittedName>
</protein>